<evidence type="ECO:0000256" key="1">
    <source>
        <dbReference type="ARBA" id="ARBA00007274"/>
    </source>
</evidence>
<gene>
    <name evidence="7" type="ordered locus">BH3001</name>
</gene>
<evidence type="ECO:0000313" key="8">
    <source>
        <dbReference type="Proteomes" id="UP000001258"/>
    </source>
</evidence>
<dbReference type="EC" id="2.3.1.-" evidence="5"/>
<dbReference type="AlphaFoldDB" id="Q9K8K5"/>
<dbReference type="PANTHER" id="PTHR43017">
    <property type="entry name" value="GALACTOSIDE O-ACETYLTRANSFERASE"/>
    <property type="match status" value="1"/>
</dbReference>
<accession>Q9K8K5</accession>
<feature type="domain" description="Maltose/galactoside acetyltransferase" evidence="6">
    <location>
        <begin position="5"/>
        <end position="59"/>
    </location>
</feature>
<dbReference type="Proteomes" id="UP000001258">
    <property type="component" value="Chromosome"/>
</dbReference>
<dbReference type="eggNOG" id="COG0110">
    <property type="taxonomic scope" value="Bacteria"/>
</dbReference>
<dbReference type="InterPro" id="IPR001451">
    <property type="entry name" value="Hexapep"/>
</dbReference>
<dbReference type="CDD" id="cd03357">
    <property type="entry name" value="LbH_MAT_GAT"/>
    <property type="match status" value="1"/>
</dbReference>
<dbReference type="RefSeq" id="WP_010899145.1">
    <property type="nucleotide sequence ID" value="NC_002570.2"/>
</dbReference>
<evidence type="ECO:0000256" key="3">
    <source>
        <dbReference type="ARBA" id="ARBA00022737"/>
    </source>
</evidence>
<dbReference type="PIR" id="A84025">
    <property type="entry name" value="A84025"/>
</dbReference>
<comment type="similarity">
    <text evidence="1 5">Belongs to the transferase hexapeptide repeat family.</text>
</comment>
<dbReference type="EMBL" id="BA000004">
    <property type="protein sequence ID" value="BAB06720.1"/>
    <property type="molecule type" value="Genomic_DNA"/>
</dbReference>
<dbReference type="Gene3D" id="2.160.10.10">
    <property type="entry name" value="Hexapeptide repeat proteins"/>
    <property type="match status" value="1"/>
</dbReference>
<sequence>MRTEKEKMLAGERYKAWDPELVKDRERARRLTRLFNQTTETEEKQRTELIKELFGSMGESVNIEPTFRCDYGYNIHVGNNFFANFDCVILDVCEVRIGANCMLAPGVHIYTATHPIHPLERVEGPEYGKPVTIRNNVWIGGRAIVNPGVTIGNNAVIASGSVVTKDVPENVVVAGNPAKVIQTIDV</sequence>
<keyword evidence="2 5" id="KW-0808">Transferase</keyword>
<dbReference type="KEGG" id="bha:BH3001"/>
<dbReference type="HOGENOM" id="CLU_051638_3_0_9"/>
<dbReference type="SUPFAM" id="SSF51161">
    <property type="entry name" value="Trimeric LpxA-like enzymes"/>
    <property type="match status" value="1"/>
</dbReference>
<evidence type="ECO:0000256" key="5">
    <source>
        <dbReference type="RuleBase" id="RU367021"/>
    </source>
</evidence>
<dbReference type="OrthoDB" id="9812571at2"/>
<evidence type="ECO:0000256" key="4">
    <source>
        <dbReference type="ARBA" id="ARBA00023315"/>
    </source>
</evidence>
<keyword evidence="3" id="KW-0677">Repeat</keyword>
<evidence type="ECO:0000259" key="6">
    <source>
        <dbReference type="SMART" id="SM01266"/>
    </source>
</evidence>
<proteinExistence type="inferred from homology"/>
<protein>
    <recommendedName>
        <fullName evidence="5">Acetyltransferase</fullName>
        <ecNumber evidence="5">2.3.1.-</ecNumber>
    </recommendedName>
</protein>
<evidence type="ECO:0000313" key="7">
    <source>
        <dbReference type="EMBL" id="BAB06720.1"/>
    </source>
</evidence>
<name>Q9K8K5_HALH5</name>
<dbReference type="Pfam" id="PF00132">
    <property type="entry name" value="Hexapep"/>
    <property type="match status" value="1"/>
</dbReference>
<dbReference type="InterPro" id="IPR024688">
    <property type="entry name" value="Mac_dom"/>
</dbReference>
<dbReference type="STRING" id="272558.gene:10728911"/>
<dbReference type="InterPro" id="IPR011004">
    <property type="entry name" value="Trimer_LpxA-like_sf"/>
</dbReference>
<dbReference type="InterPro" id="IPR018357">
    <property type="entry name" value="Hexapep_transf_CS"/>
</dbReference>
<dbReference type="PANTHER" id="PTHR43017:SF1">
    <property type="entry name" value="ACETYLTRANSFERASE YJL218W-RELATED"/>
    <property type="match status" value="1"/>
</dbReference>
<evidence type="ECO:0000256" key="2">
    <source>
        <dbReference type="ARBA" id="ARBA00022679"/>
    </source>
</evidence>
<dbReference type="InterPro" id="IPR039369">
    <property type="entry name" value="LacA-like"/>
</dbReference>
<dbReference type="GeneID" id="87598523"/>
<organism evidence="7 8">
    <name type="scientific">Halalkalibacterium halodurans (strain ATCC BAA-125 / DSM 18197 / FERM 7344 / JCM 9153 / C-125)</name>
    <name type="common">Bacillus halodurans</name>
    <dbReference type="NCBI Taxonomy" id="272558"/>
    <lineage>
        <taxon>Bacteria</taxon>
        <taxon>Bacillati</taxon>
        <taxon>Bacillota</taxon>
        <taxon>Bacilli</taxon>
        <taxon>Bacillales</taxon>
        <taxon>Bacillaceae</taxon>
        <taxon>Halalkalibacterium (ex Joshi et al. 2022)</taxon>
    </lineage>
</organism>
<dbReference type="SMART" id="SM01266">
    <property type="entry name" value="Mac"/>
    <property type="match status" value="1"/>
</dbReference>
<dbReference type="FunFam" id="2.160.10.10:FF:000008">
    <property type="entry name" value="Maltose O-acetyltransferase"/>
    <property type="match status" value="1"/>
</dbReference>
<reference evidence="7 8" key="1">
    <citation type="journal article" date="2000" name="Nucleic Acids Res.">
        <title>Complete genome sequence of the alkaliphilic bacterium Bacillus halodurans and genomic sequence comparison with Bacillus subtilis.</title>
        <authorList>
            <person name="Takami H."/>
            <person name="Nakasone K."/>
            <person name="Takaki Y."/>
            <person name="Maeno G."/>
            <person name="Sasaki R."/>
            <person name="Masui N."/>
            <person name="Fuji F."/>
            <person name="Hirama C."/>
            <person name="Nakamura Y."/>
            <person name="Ogasawara N."/>
            <person name="Kuhara S."/>
            <person name="Horikoshi K."/>
        </authorList>
    </citation>
    <scope>NUCLEOTIDE SEQUENCE [LARGE SCALE GENOMIC DNA]</scope>
    <source>
        <strain evidence="8">ATCC BAA-125 / DSM 18197 / FERM 7344 / JCM 9153 / C-125</strain>
    </source>
</reference>
<keyword evidence="4 5" id="KW-0012">Acyltransferase</keyword>
<dbReference type="GO" id="GO:0008870">
    <property type="term" value="F:galactoside O-acetyltransferase activity"/>
    <property type="evidence" value="ECO:0007669"/>
    <property type="project" value="TreeGrafter"/>
</dbReference>
<dbReference type="PROSITE" id="PS00101">
    <property type="entry name" value="HEXAPEP_TRANSFERASES"/>
    <property type="match status" value="1"/>
</dbReference>
<dbReference type="Pfam" id="PF12464">
    <property type="entry name" value="Mac"/>
    <property type="match status" value="1"/>
</dbReference>
<keyword evidence="8" id="KW-1185">Reference proteome</keyword>